<gene>
    <name evidence="4" type="ORF">Q2362_03630</name>
</gene>
<evidence type="ECO:0000256" key="2">
    <source>
        <dbReference type="PROSITE-ProRule" id="PRU00464"/>
    </source>
</evidence>
<dbReference type="PROSITE" id="PS51084">
    <property type="entry name" value="HIT_2"/>
    <property type="match status" value="1"/>
</dbReference>
<name>A0ABT8T6S9_9BACT</name>
<dbReference type="RefSeq" id="WP_302244033.1">
    <property type="nucleotide sequence ID" value="NZ_JAULJQ010000003.1"/>
</dbReference>
<organism evidence="4 5">
    <name type="scientific">Campylobacter magnus</name>
    <dbReference type="NCBI Taxonomy" id="3026462"/>
    <lineage>
        <taxon>Bacteria</taxon>
        <taxon>Pseudomonadati</taxon>
        <taxon>Campylobacterota</taxon>
        <taxon>Epsilonproteobacteria</taxon>
        <taxon>Campylobacterales</taxon>
        <taxon>Campylobacteraceae</taxon>
        <taxon>Campylobacter</taxon>
    </lineage>
</organism>
<dbReference type="Pfam" id="PF01230">
    <property type="entry name" value="HIT"/>
    <property type="match status" value="1"/>
</dbReference>
<dbReference type="SUPFAM" id="SSF54197">
    <property type="entry name" value="HIT-like"/>
    <property type="match status" value="1"/>
</dbReference>
<dbReference type="InterPro" id="IPR052908">
    <property type="entry name" value="AP-4-A_phosphorylase"/>
</dbReference>
<dbReference type="InterPro" id="IPR039383">
    <property type="entry name" value="FHIT"/>
</dbReference>
<keyword evidence="1" id="KW-0547">Nucleotide-binding</keyword>
<feature type="short sequence motif" description="Histidine triad motif" evidence="2">
    <location>
        <begin position="147"/>
        <end position="151"/>
    </location>
</feature>
<dbReference type="InterPro" id="IPR036265">
    <property type="entry name" value="HIT-like_sf"/>
</dbReference>
<evidence type="ECO:0000259" key="3">
    <source>
        <dbReference type="PROSITE" id="PS51084"/>
    </source>
</evidence>
<proteinExistence type="predicted"/>
<reference evidence="4 5" key="1">
    <citation type="submission" date="2023-06" db="EMBL/GenBank/DDBJ databases">
        <title>Campylobacter magnum sp. nov., isolated from cecal contents of domestic pigs (Sus scrofa domesticus).</title>
        <authorList>
            <person name="Papic B."/>
            <person name="Gruntar I."/>
        </authorList>
    </citation>
    <scope>NUCLEOTIDE SEQUENCE [LARGE SCALE GENOMIC DNA]</scope>
    <source>
        <strain evidence="5">34484-21</strain>
    </source>
</reference>
<dbReference type="Proteomes" id="UP001171111">
    <property type="component" value="Unassembled WGS sequence"/>
</dbReference>
<evidence type="ECO:0000256" key="1">
    <source>
        <dbReference type="ARBA" id="ARBA00022741"/>
    </source>
</evidence>
<comment type="caution">
    <text evidence="4">The sequence shown here is derived from an EMBL/GenBank/DDBJ whole genome shotgun (WGS) entry which is preliminary data.</text>
</comment>
<feature type="domain" description="HIT" evidence="3">
    <location>
        <begin position="51"/>
        <end position="162"/>
    </location>
</feature>
<evidence type="ECO:0000313" key="5">
    <source>
        <dbReference type="Proteomes" id="UP001171111"/>
    </source>
</evidence>
<sequence>MENENSRIPSVEQSSEKNYEFCPSSENKELFAHLFAPWRSEYFGSKPSGCVFCTIANEPSKDDENFVLFRAKYCYGVMNRYPYTLGEFMIIPFKHSDNIESLESEIWLEISSLAQKSVAVLKNTLGVKGVNLGMNLGECAGAGIAEHVHLHLVPRWERDTNFITTIGGARVHGVPFGQQFDKLKVAFNELFGDKK</sequence>
<dbReference type="InterPro" id="IPR011146">
    <property type="entry name" value="HIT-like"/>
</dbReference>
<dbReference type="CDD" id="cd01275">
    <property type="entry name" value="FHIT"/>
    <property type="match status" value="1"/>
</dbReference>
<dbReference type="PANTHER" id="PTHR42997">
    <property type="entry name" value="HIT FAMILY HYDROLASE"/>
    <property type="match status" value="1"/>
</dbReference>
<dbReference type="PANTHER" id="PTHR42997:SF1">
    <property type="entry name" value="AP-4-A PHOSPHORYLASE"/>
    <property type="match status" value="1"/>
</dbReference>
<dbReference type="Gene3D" id="3.30.428.10">
    <property type="entry name" value="HIT-like"/>
    <property type="match status" value="1"/>
</dbReference>
<protein>
    <submittedName>
        <fullName evidence="4">HIT domain-containing protein</fullName>
    </submittedName>
</protein>
<dbReference type="EMBL" id="JAULJQ010000003">
    <property type="protein sequence ID" value="MDO2409191.1"/>
    <property type="molecule type" value="Genomic_DNA"/>
</dbReference>
<keyword evidence="5" id="KW-1185">Reference proteome</keyword>
<accession>A0ABT8T6S9</accession>
<evidence type="ECO:0000313" key="4">
    <source>
        <dbReference type="EMBL" id="MDO2409191.1"/>
    </source>
</evidence>